<sequence>MTTGALLKTFRERAGISQEKLAALLHRTQSCISKFEKNQKVLDIQTFVNWTKVTGNAEAGIAFLYGVDPASIIDSVQTVLQAVGVA</sequence>
<dbReference type="InterPro" id="IPR010982">
    <property type="entry name" value="Lambda_DNA-bd_dom_sf"/>
</dbReference>
<dbReference type="RefSeq" id="WP_377605371.1">
    <property type="nucleotide sequence ID" value="NZ_JBHUME010000012.1"/>
</dbReference>
<evidence type="ECO:0000313" key="3">
    <source>
        <dbReference type="Proteomes" id="UP001597541"/>
    </source>
</evidence>
<reference evidence="3" key="1">
    <citation type="journal article" date="2019" name="Int. J. Syst. Evol. Microbiol.">
        <title>The Global Catalogue of Microorganisms (GCM) 10K type strain sequencing project: providing services to taxonomists for standard genome sequencing and annotation.</title>
        <authorList>
            <consortium name="The Broad Institute Genomics Platform"/>
            <consortium name="The Broad Institute Genome Sequencing Center for Infectious Disease"/>
            <person name="Wu L."/>
            <person name="Ma J."/>
        </authorList>
    </citation>
    <scope>NUCLEOTIDE SEQUENCE [LARGE SCALE GENOMIC DNA]</scope>
    <source>
        <strain evidence="3">KCTC 3950</strain>
    </source>
</reference>
<keyword evidence="3" id="KW-1185">Reference proteome</keyword>
<organism evidence="2 3">
    <name type="scientific">Paenibacillus gansuensis</name>
    <dbReference type="NCBI Taxonomy" id="306542"/>
    <lineage>
        <taxon>Bacteria</taxon>
        <taxon>Bacillati</taxon>
        <taxon>Bacillota</taxon>
        <taxon>Bacilli</taxon>
        <taxon>Bacillales</taxon>
        <taxon>Paenibacillaceae</taxon>
        <taxon>Paenibacillus</taxon>
    </lineage>
</organism>
<name>A0ABW5PI27_9BACL</name>
<accession>A0ABW5PI27</accession>
<proteinExistence type="predicted"/>
<dbReference type="PROSITE" id="PS50943">
    <property type="entry name" value="HTH_CROC1"/>
    <property type="match status" value="1"/>
</dbReference>
<protein>
    <submittedName>
        <fullName evidence="2">Helix-turn-helix domain-containing protein</fullName>
    </submittedName>
</protein>
<evidence type="ECO:0000313" key="2">
    <source>
        <dbReference type="EMBL" id="MFD2614470.1"/>
    </source>
</evidence>
<dbReference type="CDD" id="cd00093">
    <property type="entry name" value="HTH_XRE"/>
    <property type="match status" value="1"/>
</dbReference>
<dbReference type="InterPro" id="IPR001387">
    <property type="entry name" value="Cro/C1-type_HTH"/>
</dbReference>
<dbReference type="SUPFAM" id="SSF47413">
    <property type="entry name" value="lambda repressor-like DNA-binding domains"/>
    <property type="match status" value="1"/>
</dbReference>
<dbReference type="Proteomes" id="UP001597541">
    <property type="component" value="Unassembled WGS sequence"/>
</dbReference>
<gene>
    <name evidence="2" type="ORF">ACFSUF_18825</name>
</gene>
<dbReference type="Gene3D" id="1.10.260.40">
    <property type="entry name" value="lambda repressor-like DNA-binding domains"/>
    <property type="match status" value="1"/>
</dbReference>
<dbReference type="Pfam" id="PF13560">
    <property type="entry name" value="HTH_31"/>
    <property type="match status" value="1"/>
</dbReference>
<dbReference type="EMBL" id="JBHUME010000012">
    <property type="protein sequence ID" value="MFD2614470.1"/>
    <property type="molecule type" value="Genomic_DNA"/>
</dbReference>
<evidence type="ECO:0000259" key="1">
    <source>
        <dbReference type="PROSITE" id="PS50943"/>
    </source>
</evidence>
<feature type="domain" description="HTH cro/C1-type" evidence="1">
    <location>
        <begin position="7"/>
        <end position="46"/>
    </location>
</feature>
<comment type="caution">
    <text evidence="2">The sequence shown here is derived from an EMBL/GenBank/DDBJ whole genome shotgun (WGS) entry which is preliminary data.</text>
</comment>